<organism evidence="2 3">
    <name type="scientific">Candidatus Nitrosoglobus terrae</name>
    <dbReference type="NCBI Taxonomy" id="1630141"/>
    <lineage>
        <taxon>Bacteria</taxon>
        <taxon>Pseudomonadati</taxon>
        <taxon>Pseudomonadota</taxon>
        <taxon>Gammaproteobacteria</taxon>
        <taxon>Chromatiales</taxon>
        <taxon>Chromatiaceae</taxon>
        <taxon>Candidatus Nitrosoglobus</taxon>
    </lineage>
</organism>
<dbReference type="KEGG" id="ntt:TAO_1794"/>
<protein>
    <submittedName>
        <fullName evidence="2">FxsA cytoplasmic membrane protein</fullName>
    </submittedName>
</protein>
<keyword evidence="1" id="KW-0472">Membrane</keyword>
<dbReference type="PANTHER" id="PTHR35335">
    <property type="entry name" value="UPF0716 PROTEIN FXSA"/>
    <property type="match status" value="1"/>
</dbReference>
<reference evidence="2 3" key="1">
    <citation type="journal article" date="2017" name="ISME J.">
        <title>An acid-tolerant ammonia-oxidizing ?-proteobacterium from soil.</title>
        <authorList>
            <person name="Hayatsu M."/>
            <person name="Tago K."/>
            <person name="Uchiyama I."/>
            <person name="Toyoda A."/>
            <person name="Wang Y."/>
            <person name="Shimomura Y."/>
            <person name="Okubo T."/>
            <person name="Kurisu F."/>
            <person name="Hirono Y."/>
            <person name="Nonaka K."/>
            <person name="Akiyama H."/>
            <person name="Itoh T."/>
            <person name="Takami H."/>
        </authorList>
    </citation>
    <scope>NUCLEOTIDE SEQUENCE [LARGE SCALE GENOMIC DNA]</scope>
    <source>
        <strain evidence="2 3">TAO100</strain>
    </source>
</reference>
<proteinExistence type="predicted"/>
<name>A0A1Q2SPU9_9GAMM</name>
<dbReference type="InterPro" id="IPR007313">
    <property type="entry name" value="FxsA"/>
</dbReference>
<dbReference type="NCBIfam" id="NF008528">
    <property type="entry name" value="PRK11463.1-2"/>
    <property type="match status" value="1"/>
</dbReference>
<keyword evidence="1" id="KW-0812">Transmembrane</keyword>
<evidence type="ECO:0000313" key="3">
    <source>
        <dbReference type="Proteomes" id="UP000243679"/>
    </source>
</evidence>
<evidence type="ECO:0000313" key="2">
    <source>
        <dbReference type="EMBL" id="BAW81164.1"/>
    </source>
</evidence>
<dbReference type="RefSeq" id="WP_231910648.1">
    <property type="nucleotide sequence ID" value="NZ_AP014836.1"/>
</dbReference>
<keyword evidence="3" id="KW-1185">Reference proteome</keyword>
<dbReference type="GO" id="GO:0016020">
    <property type="term" value="C:membrane"/>
    <property type="evidence" value="ECO:0007669"/>
    <property type="project" value="InterPro"/>
</dbReference>
<accession>A0A1Q2SPU9</accession>
<feature type="transmembrane region" description="Helical" evidence="1">
    <location>
        <begin position="7"/>
        <end position="24"/>
    </location>
</feature>
<gene>
    <name evidence="2" type="ORF">TAO_1794</name>
</gene>
<dbReference type="EMBL" id="AP014836">
    <property type="protein sequence ID" value="BAW81164.1"/>
    <property type="molecule type" value="Genomic_DNA"/>
</dbReference>
<keyword evidence="1" id="KW-1133">Transmembrane helix</keyword>
<evidence type="ECO:0000256" key="1">
    <source>
        <dbReference type="SAM" id="Phobius"/>
    </source>
</evidence>
<sequence>MMIRLPFFLFLVFPLIEIYLLILVGSIIGAGLTLFLCISTAVIGGILVRQQGFSTLSSLQAAMARGEVPALEMLEGVILFVCGILLMIPGFLTDILAFLVLIPSLRRLLALWVIEHGLLSNQLRGAIYYRHEVNSSDYQQQQSRIIESQAKREDE</sequence>
<dbReference type="Proteomes" id="UP000243679">
    <property type="component" value="Chromosome"/>
</dbReference>
<dbReference type="Pfam" id="PF04186">
    <property type="entry name" value="FxsA"/>
    <property type="match status" value="1"/>
</dbReference>
<dbReference type="PANTHER" id="PTHR35335:SF1">
    <property type="entry name" value="UPF0716 PROTEIN FXSA"/>
    <property type="match status" value="1"/>
</dbReference>
<feature type="transmembrane region" description="Helical" evidence="1">
    <location>
        <begin position="69"/>
        <end position="89"/>
    </location>
</feature>
<dbReference type="AlphaFoldDB" id="A0A1Q2SPU9"/>